<reference evidence="1" key="1">
    <citation type="submission" date="2020-04" db="EMBL/GenBank/DDBJ databases">
        <authorList>
            <person name="Chiriac C."/>
            <person name="Salcher M."/>
            <person name="Ghai R."/>
            <person name="Kavagutti S V."/>
        </authorList>
    </citation>
    <scope>NUCLEOTIDE SEQUENCE</scope>
</reference>
<evidence type="ECO:0000313" key="1">
    <source>
        <dbReference type="EMBL" id="CAB4151760.1"/>
    </source>
</evidence>
<proteinExistence type="predicted"/>
<protein>
    <submittedName>
        <fullName evidence="1">Uncharacterized protein</fullName>
    </submittedName>
</protein>
<name>A0A6J5N356_9CAUD</name>
<sequence>MRIKLLADYKEHKADDTIEVSKNEAFGLIDSGKAMISKDMVRSDIKTKEIKRGNTSTIRTHKPSRR</sequence>
<organism evidence="1">
    <name type="scientific">uncultured Caudovirales phage</name>
    <dbReference type="NCBI Taxonomy" id="2100421"/>
    <lineage>
        <taxon>Viruses</taxon>
        <taxon>Duplodnaviria</taxon>
        <taxon>Heunggongvirae</taxon>
        <taxon>Uroviricota</taxon>
        <taxon>Caudoviricetes</taxon>
        <taxon>Peduoviridae</taxon>
        <taxon>Maltschvirus</taxon>
        <taxon>Maltschvirus maltsch</taxon>
    </lineage>
</organism>
<gene>
    <name evidence="1" type="ORF">UFOVP585_35</name>
</gene>
<accession>A0A6J5N356</accession>
<dbReference type="EMBL" id="LR796562">
    <property type="protein sequence ID" value="CAB4151760.1"/>
    <property type="molecule type" value="Genomic_DNA"/>
</dbReference>